<keyword evidence="2" id="KW-1185">Reference proteome</keyword>
<dbReference type="EMBL" id="JABEZW010000013">
    <property type="protein sequence ID" value="MBA0783493.1"/>
    <property type="molecule type" value="Genomic_DNA"/>
</dbReference>
<dbReference type="AlphaFoldDB" id="A0A7J9FDV3"/>
<protein>
    <submittedName>
        <fullName evidence="1">Uncharacterized protein</fullName>
    </submittedName>
</protein>
<evidence type="ECO:0000313" key="1">
    <source>
        <dbReference type="EMBL" id="MBA0783493.1"/>
    </source>
</evidence>
<reference evidence="1 2" key="1">
    <citation type="journal article" date="2019" name="Genome Biol. Evol.">
        <title>Insights into the evolution of the New World diploid cottons (Gossypium, subgenus Houzingenia) based on genome sequencing.</title>
        <authorList>
            <person name="Grover C.E."/>
            <person name="Arick M.A. 2nd"/>
            <person name="Thrash A."/>
            <person name="Conover J.L."/>
            <person name="Sanders W.S."/>
            <person name="Peterson D.G."/>
            <person name="Frelichowski J.E."/>
            <person name="Scheffler J.A."/>
            <person name="Scheffler B.E."/>
            <person name="Wendel J.F."/>
        </authorList>
    </citation>
    <scope>NUCLEOTIDE SEQUENCE [LARGE SCALE GENOMIC DNA]</scope>
    <source>
        <strain evidence="1">8</strain>
        <tissue evidence="1">Leaf</tissue>
    </source>
</reference>
<proteinExistence type="predicted"/>
<name>A0A7J9FDV3_9ROSI</name>
<sequence length="57" mass="6730">MQCLELDSRSLKRNAFLMMLSMKEIQFMCHSSSLKLIRVGLPLMRVLIWCWIPRMGS</sequence>
<accession>A0A7J9FDV3</accession>
<evidence type="ECO:0000313" key="2">
    <source>
        <dbReference type="Proteomes" id="UP000593568"/>
    </source>
</evidence>
<dbReference type="Proteomes" id="UP000593568">
    <property type="component" value="Unassembled WGS sequence"/>
</dbReference>
<comment type="caution">
    <text evidence="1">The sequence shown here is derived from an EMBL/GenBank/DDBJ whole genome shotgun (WGS) entry which is preliminary data.</text>
</comment>
<gene>
    <name evidence="1" type="ORF">Gotri_001198</name>
</gene>
<organism evidence="1 2">
    <name type="scientific">Gossypium trilobum</name>
    <dbReference type="NCBI Taxonomy" id="34281"/>
    <lineage>
        <taxon>Eukaryota</taxon>
        <taxon>Viridiplantae</taxon>
        <taxon>Streptophyta</taxon>
        <taxon>Embryophyta</taxon>
        <taxon>Tracheophyta</taxon>
        <taxon>Spermatophyta</taxon>
        <taxon>Magnoliopsida</taxon>
        <taxon>eudicotyledons</taxon>
        <taxon>Gunneridae</taxon>
        <taxon>Pentapetalae</taxon>
        <taxon>rosids</taxon>
        <taxon>malvids</taxon>
        <taxon>Malvales</taxon>
        <taxon>Malvaceae</taxon>
        <taxon>Malvoideae</taxon>
        <taxon>Gossypium</taxon>
    </lineage>
</organism>